<evidence type="ECO:0000256" key="1">
    <source>
        <dbReference type="ARBA" id="ARBA00004651"/>
    </source>
</evidence>
<comment type="caution">
    <text evidence="11">The sequence shown here is derived from an EMBL/GenBank/DDBJ whole genome shotgun (WGS) entry which is preliminary data.</text>
</comment>
<evidence type="ECO:0000256" key="7">
    <source>
        <dbReference type="ARBA" id="ARBA00022989"/>
    </source>
</evidence>
<keyword evidence="11" id="KW-0969">Cilium</keyword>
<dbReference type="GO" id="GO:0006935">
    <property type="term" value="P:chemotaxis"/>
    <property type="evidence" value="ECO:0007669"/>
    <property type="project" value="InterPro"/>
</dbReference>
<gene>
    <name evidence="11" type="ORF">BVC71_01250</name>
</gene>
<dbReference type="Proteomes" id="UP000194664">
    <property type="component" value="Unassembled WGS sequence"/>
</dbReference>
<comment type="similarity">
    <text evidence="2">Belongs to the MotA family.</text>
</comment>
<evidence type="ECO:0000256" key="6">
    <source>
        <dbReference type="ARBA" id="ARBA00022779"/>
    </source>
</evidence>
<dbReference type="InterPro" id="IPR047055">
    <property type="entry name" value="MotA-like"/>
</dbReference>
<dbReference type="PANTHER" id="PTHR30433">
    <property type="entry name" value="CHEMOTAXIS PROTEIN MOTA"/>
    <property type="match status" value="1"/>
</dbReference>
<proteinExistence type="inferred from homology"/>
<keyword evidence="4" id="KW-1003">Cell membrane</keyword>
<dbReference type="RefSeq" id="WP_086449821.1">
    <property type="nucleotide sequence ID" value="NZ_MSPP01000001.1"/>
</dbReference>
<accession>A0A251X0M1</accession>
<evidence type="ECO:0000313" key="12">
    <source>
        <dbReference type="Proteomes" id="UP000194664"/>
    </source>
</evidence>
<keyword evidence="6" id="KW-0283">Flagellar rotation</keyword>
<feature type="transmembrane region" description="Helical" evidence="9">
    <location>
        <begin position="178"/>
        <end position="197"/>
    </location>
</feature>
<dbReference type="AlphaFoldDB" id="A0A251X0M1"/>
<keyword evidence="12" id="KW-1185">Reference proteome</keyword>
<dbReference type="InterPro" id="IPR000540">
    <property type="entry name" value="Flag_MotA_CS"/>
</dbReference>
<dbReference type="GO" id="GO:0071978">
    <property type="term" value="P:bacterial-type flagellum-dependent swarming motility"/>
    <property type="evidence" value="ECO:0007669"/>
    <property type="project" value="InterPro"/>
</dbReference>
<protein>
    <submittedName>
        <fullName evidence="11">Flagellar motor protein PomA</fullName>
    </submittedName>
</protein>
<evidence type="ECO:0000256" key="2">
    <source>
        <dbReference type="ARBA" id="ARBA00008038"/>
    </source>
</evidence>
<feature type="domain" description="MotA/TolQ/ExbB proton channel" evidence="10">
    <location>
        <begin position="98"/>
        <end position="216"/>
    </location>
</feature>
<evidence type="ECO:0000256" key="8">
    <source>
        <dbReference type="ARBA" id="ARBA00023136"/>
    </source>
</evidence>
<sequence length="255" mass="26829">MDIASLVGLIGAIGFIVGAMISGGGLAPFIDVPSILIVFGGTFFAVMYTAPMGTFLGSFGAMSKAFLPPVKSQTDLIEKMVELANLARKDGMMALEGQEVPDKFFEKGLQMLVDGADEEKMSSAMKKEIKAMKARHEANHGVVKAWIDIGPAMGMIGTLVGLVLMLGNMADPKAIGPAMAVALLTTLYGAFLANVLFAPMLTKLEGYTAEEITYRELVIEGLSGIAKGESSRNIQDVMMTALAPKDQAKMAAAAA</sequence>
<dbReference type="EMBL" id="MSPP01000001">
    <property type="protein sequence ID" value="OUD10172.1"/>
    <property type="molecule type" value="Genomic_DNA"/>
</dbReference>
<keyword evidence="7 9" id="KW-1133">Transmembrane helix</keyword>
<dbReference type="GO" id="GO:0005886">
    <property type="term" value="C:plasma membrane"/>
    <property type="evidence" value="ECO:0007669"/>
    <property type="project" value="UniProtKB-SubCell"/>
</dbReference>
<dbReference type="Pfam" id="PF01618">
    <property type="entry name" value="MotA_ExbB"/>
    <property type="match status" value="1"/>
</dbReference>
<dbReference type="PANTHER" id="PTHR30433:SF2">
    <property type="entry name" value="MOTILITY PROTEIN A"/>
    <property type="match status" value="1"/>
</dbReference>
<evidence type="ECO:0000256" key="9">
    <source>
        <dbReference type="SAM" id="Phobius"/>
    </source>
</evidence>
<evidence type="ECO:0000259" key="10">
    <source>
        <dbReference type="Pfam" id="PF01618"/>
    </source>
</evidence>
<keyword evidence="3" id="KW-0813">Transport</keyword>
<feature type="transmembrane region" description="Helical" evidence="9">
    <location>
        <begin position="36"/>
        <end position="61"/>
    </location>
</feature>
<evidence type="ECO:0000256" key="4">
    <source>
        <dbReference type="ARBA" id="ARBA00022475"/>
    </source>
</evidence>
<feature type="transmembrane region" description="Helical" evidence="9">
    <location>
        <begin position="7"/>
        <end position="30"/>
    </location>
</feature>
<keyword evidence="11" id="KW-0282">Flagellum</keyword>
<dbReference type="OrthoDB" id="9806929at2"/>
<keyword evidence="8 9" id="KW-0472">Membrane</keyword>
<evidence type="ECO:0000256" key="5">
    <source>
        <dbReference type="ARBA" id="ARBA00022692"/>
    </source>
</evidence>
<feature type="transmembrane region" description="Helical" evidence="9">
    <location>
        <begin position="145"/>
        <end position="166"/>
    </location>
</feature>
<name>A0A251X0M1_9RHOB</name>
<organism evidence="11 12">
    <name type="scientific">Marivivens niveibacter</name>
    <dbReference type="NCBI Taxonomy" id="1930667"/>
    <lineage>
        <taxon>Bacteria</taxon>
        <taxon>Pseudomonadati</taxon>
        <taxon>Pseudomonadota</taxon>
        <taxon>Alphaproteobacteria</taxon>
        <taxon>Rhodobacterales</taxon>
        <taxon>Paracoccaceae</taxon>
        <taxon>Marivivens group</taxon>
        <taxon>Marivivens</taxon>
    </lineage>
</organism>
<dbReference type="PROSITE" id="PS01307">
    <property type="entry name" value="MOTA"/>
    <property type="match status" value="1"/>
</dbReference>
<dbReference type="InterPro" id="IPR002898">
    <property type="entry name" value="MotA_ExbB_proton_chnl"/>
</dbReference>
<comment type="subcellular location">
    <subcellularLocation>
        <location evidence="1">Cell membrane</location>
        <topology evidence="1">Multi-pass membrane protein</topology>
    </subcellularLocation>
</comment>
<keyword evidence="5 9" id="KW-0812">Transmembrane</keyword>
<reference evidence="11 12" key="1">
    <citation type="submission" date="2016-12" db="EMBL/GenBank/DDBJ databases">
        <title>The draft genome sequence of HSLHS2.</title>
        <authorList>
            <person name="Hu D."/>
            <person name="Wang L."/>
            <person name="Shao Z."/>
        </authorList>
    </citation>
    <scope>NUCLEOTIDE SEQUENCE [LARGE SCALE GENOMIC DNA]</scope>
    <source>
        <strain evidence="11">MCCC 1A06712</strain>
    </source>
</reference>
<evidence type="ECO:0000256" key="3">
    <source>
        <dbReference type="ARBA" id="ARBA00022448"/>
    </source>
</evidence>
<evidence type="ECO:0000313" key="11">
    <source>
        <dbReference type="EMBL" id="OUD10172.1"/>
    </source>
</evidence>
<keyword evidence="11" id="KW-0966">Cell projection</keyword>